<name>A0AAQ0R3U3_9LACT</name>
<dbReference type="AlphaFoldDB" id="A0AAQ0R3U3"/>
<dbReference type="Proteomes" id="UP000215635">
    <property type="component" value="Unassembled WGS sequence"/>
</dbReference>
<evidence type="ECO:0000313" key="1">
    <source>
        <dbReference type="EMBL" id="PAK87815.1"/>
    </source>
</evidence>
<dbReference type="RefSeq" id="WP_095348726.1">
    <property type="nucleotide sequence ID" value="NZ_CP184687.1"/>
</dbReference>
<protein>
    <submittedName>
        <fullName evidence="1">Uncharacterized protein</fullName>
    </submittedName>
</protein>
<gene>
    <name evidence="1" type="ORF">B8W88_12770</name>
</gene>
<comment type="caution">
    <text evidence="1">The sequence shown here is derived from an EMBL/GenBank/DDBJ whole genome shotgun (WGS) entry which is preliminary data.</text>
</comment>
<evidence type="ECO:0000313" key="2">
    <source>
        <dbReference type="Proteomes" id="UP000215635"/>
    </source>
</evidence>
<sequence length="66" mass="7377">MKEYDAIYFYWDDVGDKVAVGGIECGKLSEVIQPSTELYERLISSPDVVEPLYVDIAGIGSYRLAE</sequence>
<accession>A0AAQ0R3U3</accession>
<dbReference type="EMBL" id="NCWV01000032">
    <property type="protein sequence ID" value="PAK87815.1"/>
    <property type="molecule type" value="Genomic_DNA"/>
</dbReference>
<organism evidence="1 2">
    <name type="scientific">Lactococcus lactis</name>
    <dbReference type="NCBI Taxonomy" id="1358"/>
    <lineage>
        <taxon>Bacteria</taxon>
        <taxon>Bacillati</taxon>
        <taxon>Bacillota</taxon>
        <taxon>Bacilli</taxon>
        <taxon>Lactobacillales</taxon>
        <taxon>Streptococcaceae</taxon>
        <taxon>Lactococcus</taxon>
    </lineage>
</organism>
<proteinExistence type="predicted"/>
<reference evidence="1 2" key="1">
    <citation type="submission" date="2017-04" db="EMBL/GenBank/DDBJ databases">
        <title>Kefir bacterial isolates.</title>
        <authorList>
            <person name="Kim Y."/>
            <person name="Blasche S."/>
            <person name="Patil K.R."/>
        </authorList>
    </citation>
    <scope>NUCLEOTIDE SEQUENCE [LARGE SCALE GENOMIC DNA]</scope>
    <source>
        <strain evidence="1 2">OG2</strain>
    </source>
</reference>